<feature type="compositionally biased region" description="Low complexity" evidence="1">
    <location>
        <begin position="92"/>
        <end position="104"/>
    </location>
</feature>
<feature type="non-terminal residue" evidence="2">
    <location>
        <position position="1"/>
    </location>
</feature>
<feature type="compositionally biased region" description="Basic residues" evidence="1">
    <location>
        <begin position="259"/>
        <end position="273"/>
    </location>
</feature>
<gene>
    <name evidence="2" type="ORF">AVDCRST_MAG16-289</name>
</gene>
<dbReference type="EMBL" id="CADCUE010000022">
    <property type="protein sequence ID" value="CAA9312690.1"/>
    <property type="molecule type" value="Genomic_DNA"/>
</dbReference>
<feature type="compositionally biased region" description="Basic and acidic residues" evidence="1">
    <location>
        <begin position="279"/>
        <end position="290"/>
    </location>
</feature>
<feature type="compositionally biased region" description="Basic residues" evidence="1">
    <location>
        <begin position="337"/>
        <end position="350"/>
    </location>
</feature>
<feature type="compositionally biased region" description="Basic residues" evidence="1">
    <location>
        <begin position="189"/>
        <end position="198"/>
    </location>
</feature>
<feature type="region of interest" description="Disordered" evidence="1">
    <location>
        <begin position="1"/>
        <end position="409"/>
    </location>
</feature>
<organism evidence="2">
    <name type="scientific">uncultured Frankineae bacterium</name>
    <dbReference type="NCBI Taxonomy" id="437475"/>
    <lineage>
        <taxon>Bacteria</taxon>
        <taxon>Bacillati</taxon>
        <taxon>Actinomycetota</taxon>
        <taxon>Actinomycetes</taxon>
        <taxon>Frankiales</taxon>
        <taxon>environmental samples</taxon>
    </lineage>
</organism>
<feature type="compositionally biased region" description="Pro residues" evidence="1">
    <location>
        <begin position="119"/>
        <end position="134"/>
    </location>
</feature>
<evidence type="ECO:0000256" key="1">
    <source>
        <dbReference type="SAM" id="MobiDB-lite"/>
    </source>
</evidence>
<feature type="compositionally biased region" description="Basic residues" evidence="1">
    <location>
        <begin position="138"/>
        <end position="150"/>
    </location>
</feature>
<feature type="non-terminal residue" evidence="2">
    <location>
        <position position="409"/>
    </location>
</feature>
<name>A0A6J4KS04_9ACTN</name>
<feature type="compositionally biased region" description="Basic residues" evidence="1">
    <location>
        <begin position="105"/>
        <end position="114"/>
    </location>
</feature>
<protein>
    <submittedName>
        <fullName evidence="2">Serine phosphatase RsbU, regulator of sigma subunit</fullName>
    </submittedName>
</protein>
<sequence length="409" mass="42904">GRRPGERVRGSPGHRPAPRPPHVPGRPAGAGHGGRPPPRRERHRALAGRLRAVLPRAADRIGGSAARAPVGGGVGGRPGLPGGRHPGDRGAGRPPALGPPARRAGAPRRARGRGARPPGAAPPRPPAVLHPPGAPARRAAHQQRRLHRPLRVVPPPAADVPAGRDAAPAAAAADLRHRPGGAQRPARSGVRRRGRRLRLRGERQPAAHRGVRRGRSRPAGQPAREPRGLVLPQHPARRPGPGHGREHHRRSAGGDVRGRALRHRTAGPARPRHGGLPLDQRRPPGRDAAARRPGGQGAGGRPGAAPRHQRTDGRRRQLPRLVGGAAAGRPHPAADRRRGRGAQRARRVLRPHPPGGVRGQGGLLRPRDARGHAAPAAGDPAPPGRPAAGRRHHAVRGVAHRSRRADDPV</sequence>
<dbReference type="AlphaFoldDB" id="A0A6J4KS04"/>
<feature type="compositionally biased region" description="Low complexity" evidence="1">
    <location>
        <begin position="159"/>
        <end position="173"/>
    </location>
</feature>
<feature type="compositionally biased region" description="Basic residues" evidence="1">
    <location>
        <begin position="388"/>
        <end position="403"/>
    </location>
</feature>
<proteinExistence type="predicted"/>
<accession>A0A6J4KS04</accession>
<evidence type="ECO:0000313" key="2">
    <source>
        <dbReference type="EMBL" id="CAA9312690.1"/>
    </source>
</evidence>
<reference evidence="2" key="1">
    <citation type="submission" date="2020-02" db="EMBL/GenBank/DDBJ databases">
        <authorList>
            <person name="Meier V. D."/>
        </authorList>
    </citation>
    <scope>NUCLEOTIDE SEQUENCE</scope>
    <source>
        <strain evidence="2">AVDCRST_MAG16</strain>
    </source>
</reference>
<feature type="compositionally biased region" description="Gly residues" evidence="1">
    <location>
        <begin position="70"/>
        <end position="84"/>
    </location>
</feature>